<keyword evidence="2" id="KW-0449">Lipoprotein</keyword>
<evidence type="ECO:0000313" key="3">
    <source>
        <dbReference type="Proteomes" id="UP000593598"/>
    </source>
</evidence>
<dbReference type="Proteomes" id="UP000593598">
    <property type="component" value="Segment"/>
</dbReference>
<dbReference type="GeneID" id="65131341"/>
<dbReference type="EMBL" id="MT774403">
    <property type="protein sequence ID" value="QOR57402.1"/>
    <property type="molecule type" value="Genomic_DNA"/>
</dbReference>
<reference evidence="2 3" key="1">
    <citation type="submission" date="2020-07" db="EMBL/GenBank/DDBJ databases">
        <title>Taxonomic proposal: Crassvirales, a new order of highly abundant and diverse bacterial viruses.</title>
        <authorList>
            <person name="Shkoporov A.N."/>
            <person name="Stockdale S.R."/>
            <person name="Guerin E."/>
            <person name="Ross R.P."/>
            <person name="Hill C."/>
        </authorList>
    </citation>
    <scope>NUCLEOTIDE SEQUENCE [LARGE SCALE GENOMIC DNA]</scope>
</reference>
<protein>
    <submittedName>
        <fullName evidence="2">Lipoprotein</fullName>
    </submittedName>
</protein>
<dbReference type="KEGG" id="vg:65131341"/>
<name>A0A7M1RUA9_9CAUD</name>
<keyword evidence="1" id="KW-0472">Membrane</keyword>
<proteinExistence type="predicted"/>
<keyword evidence="1" id="KW-0812">Transmembrane</keyword>
<dbReference type="RefSeq" id="YP_010112854.1">
    <property type="nucleotide sequence ID" value="NC_055896.1"/>
</dbReference>
<keyword evidence="3" id="KW-1185">Reference proteome</keyword>
<evidence type="ECO:0000313" key="2">
    <source>
        <dbReference type="EMBL" id="QOR57402.1"/>
    </source>
</evidence>
<organism evidence="2 3">
    <name type="scientific">uncultured phage cr113_1</name>
    <dbReference type="NCBI Taxonomy" id="2772087"/>
    <lineage>
        <taxon>Viruses</taxon>
        <taxon>Duplodnaviria</taxon>
        <taxon>Heunggongvirae</taxon>
        <taxon>Uroviricota</taxon>
        <taxon>Caudoviricetes</taxon>
        <taxon>Crassvirales</taxon>
        <taxon>Suoliviridae</taxon>
        <taxon>Loutivirinae</taxon>
        <taxon>Buchavirus</taxon>
        <taxon>Buchavirus coli</taxon>
    </lineage>
</organism>
<feature type="transmembrane region" description="Helical" evidence="1">
    <location>
        <begin position="39"/>
        <end position="64"/>
    </location>
</feature>
<accession>A0A7M1RUA9</accession>
<keyword evidence="1" id="KW-1133">Transmembrane helix</keyword>
<sequence>MKHLKYAIVPGALFTILFAAGLASGMEFKDKQYGNKWDWLDWIATIIGGTIGQAIQLGVIYLWLIL</sequence>
<evidence type="ECO:0000256" key="1">
    <source>
        <dbReference type="SAM" id="Phobius"/>
    </source>
</evidence>